<evidence type="ECO:0000313" key="2">
    <source>
        <dbReference type="Proteomes" id="UP000749559"/>
    </source>
</evidence>
<dbReference type="PANTHER" id="PTHR32026:SF10">
    <property type="entry name" value="METHYLTRANSFERASE-LIKE PROTEIN 24-RELATED"/>
    <property type="match status" value="1"/>
</dbReference>
<dbReference type="PANTHER" id="PTHR32026">
    <property type="entry name" value="METHYLTRANSFERASE-LIKE PROTEIN 24"/>
    <property type="match status" value="1"/>
</dbReference>
<sequence>MTTVIYNTFASIINFKRRKRWIYFIILVMLVYMLFYWTSDGEPVFSLESRVKSGVKCKSKVYEISEILDDSAFLLERHSKQDLEDLFFDFLVTVKVQCRDQAHYGPREDGGWEVCMENFYEIKKPCLIYSFGIDHDFRFEKDIEEKLGCEVHAFDPSMEVIDHKYSSNGWYHNLGLGGENGHMVDGTWEVKTLEQIMKDYGHYYSKPIDYLKLDIEFSEWLALPEMIASGILSKVRQIGMEVHTPEIDSLKKPYSKCTWSQKQTVWHMLNTLKHLEREGFKLYYFTPNQRIEYLSKVSFKRRFCAFQVYFLNTKFRFPEHE</sequence>
<evidence type="ECO:0000313" key="1">
    <source>
        <dbReference type="EMBL" id="CAH1787469.1"/>
    </source>
</evidence>
<protein>
    <submittedName>
        <fullName evidence="1">Uncharacterized protein</fullName>
    </submittedName>
</protein>
<dbReference type="AlphaFoldDB" id="A0A8J1UZM4"/>
<dbReference type="InterPro" id="IPR025714">
    <property type="entry name" value="Methyltranfer_dom"/>
</dbReference>
<comment type="caution">
    <text evidence="1">The sequence shown here is derived from an EMBL/GenBank/DDBJ whole genome shotgun (WGS) entry which is preliminary data.</text>
</comment>
<dbReference type="OrthoDB" id="10006218at2759"/>
<dbReference type="InterPro" id="IPR026913">
    <property type="entry name" value="METTL24"/>
</dbReference>
<keyword evidence="2" id="KW-1185">Reference proteome</keyword>
<gene>
    <name evidence="1" type="ORF">OFUS_LOCUS13157</name>
</gene>
<name>A0A8J1UZM4_OWEFU</name>
<dbReference type="Pfam" id="PF13383">
    <property type="entry name" value="Methyltransf_22"/>
    <property type="match status" value="1"/>
</dbReference>
<accession>A0A8J1UZM4</accession>
<dbReference type="InterPro" id="IPR029063">
    <property type="entry name" value="SAM-dependent_MTases_sf"/>
</dbReference>
<dbReference type="Proteomes" id="UP000749559">
    <property type="component" value="Unassembled WGS sequence"/>
</dbReference>
<organism evidence="1 2">
    <name type="scientific">Owenia fusiformis</name>
    <name type="common">Polychaete worm</name>
    <dbReference type="NCBI Taxonomy" id="6347"/>
    <lineage>
        <taxon>Eukaryota</taxon>
        <taxon>Metazoa</taxon>
        <taxon>Spiralia</taxon>
        <taxon>Lophotrochozoa</taxon>
        <taxon>Annelida</taxon>
        <taxon>Polychaeta</taxon>
        <taxon>Sedentaria</taxon>
        <taxon>Canalipalpata</taxon>
        <taxon>Sabellida</taxon>
        <taxon>Oweniida</taxon>
        <taxon>Oweniidae</taxon>
        <taxon>Owenia</taxon>
    </lineage>
</organism>
<dbReference type="EMBL" id="CAIIXF020000006">
    <property type="protein sequence ID" value="CAH1787469.1"/>
    <property type="molecule type" value="Genomic_DNA"/>
</dbReference>
<reference evidence="1" key="1">
    <citation type="submission" date="2022-03" db="EMBL/GenBank/DDBJ databases">
        <authorList>
            <person name="Martin C."/>
        </authorList>
    </citation>
    <scope>NUCLEOTIDE SEQUENCE</scope>
</reference>
<proteinExistence type="predicted"/>
<dbReference type="SUPFAM" id="SSF53335">
    <property type="entry name" value="S-adenosyl-L-methionine-dependent methyltransferases"/>
    <property type="match status" value="1"/>
</dbReference>